<evidence type="ECO:0000313" key="2">
    <source>
        <dbReference type="EMBL" id="CAK7934791.1"/>
    </source>
</evidence>
<evidence type="ECO:0000256" key="1">
    <source>
        <dbReference type="SAM" id="MobiDB-lite"/>
    </source>
</evidence>
<feature type="compositionally biased region" description="Basic and acidic residues" evidence="1">
    <location>
        <begin position="1"/>
        <end position="10"/>
    </location>
</feature>
<accession>A0AAV1UJI0</accession>
<protein>
    <submittedName>
        <fullName evidence="2">Uncharacterized protein</fullName>
    </submittedName>
</protein>
<feature type="region of interest" description="Disordered" evidence="1">
    <location>
        <begin position="1"/>
        <end position="36"/>
    </location>
</feature>
<dbReference type="AlphaFoldDB" id="A0AAV1UJI0"/>
<dbReference type="Proteomes" id="UP001162060">
    <property type="component" value="Unassembled WGS sequence"/>
</dbReference>
<gene>
    <name evidence="2" type="ORF">PM001_LOCUS19941</name>
</gene>
<organism evidence="2 3">
    <name type="scientific">Peronospora matthiolae</name>
    <dbReference type="NCBI Taxonomy" id="2874970"/>
    <lineage>
        <taxon>Eukaryota</taxon>
        <taxon>Sar</taxon>
        <taxon>Stramenopiles</taxon>
        <taxon>Oomycota</taxon>
        <taxon>Peronosporomycetes</taxon>
        <taxon>Peronosporales</taxon>
        <taxon>Peronosporaceae</taxon>
        <taxon>Peronospora</taxon>
    </lineage>
</organism>
<name>A0AAV1UJI0_9STRA</name>
<reference evidence="2" key="1">
    <citation type="submission" date="2024-01" db="EMBL/GenBank/DDBJ databases">
        <authorList>
            <person name="Webb A."/>
        </authorList>
    </citation>
    <scope>NUCLEOTIDE SEQUENCE</scope>
    <source>
        <strain evidence="2">Pm1</strain>
    </source>
</reference>
<evidence type="ECO:0000313" key="3">
    <source>
        <dbReference type="Proteomes" id="UP001162060"/>
    </source>
</evidence>
<comment type="caution">
    <text evidence="2">The sequence shown here is derived from an EMBL/GenBank/DDBJ whole genome shotgun (WGS) entry which is preliminary data.</text>
</comment>
<dbReference type="EMBL" id="CAKLBY020000217">
    <property type="protein sequence ID" value="CAK7934791.1"/>
    <property type="molecule type" value="Genomic_DNA"/>
</dbReference>
<proteinExistence type="predicted"/>
<sequence>MALEDKERRFALNPSDTAGKRNQLPQKLDCSDSAPD</sequence>